<organism evidence="3 4">
    <name type="scientific">Petrolisthes cinctipes</name>
    <name type="common">Flat porcelain crab</name>
    <dbReference type="NCBI Taxonomy" id="88211"/>
    <lineage>
        <taxon>Eukaryota</taxon>
        <taxon>Metazoa</taxon>
        <taxon>Ecdysozoa</taxon>
        <taxon>Arthropoda</taxon>
        <taxon>Crustacea</taxon>
        <taxon>Multicrustacea</taxon>
        <taxon>Malacostraca</taxon>
        <taxon>Eumalacostraca</taxon>
        <taxon>Eucarida</taxon>
        <taxon>Decapoda</taxon>
        <taxon>Pleocyemata</taxon>
        <taxon>Anomura</taxon>
        <taxon>Galatheoidea</taxon>
        <taxon>Porcellanidae</taxon>
        <taxon>Petrolisthes</taxon>
    </lineage>
</organism>
<proteinExistence type="predicted"/>
<dbReference type="EMBL" id="JAWQEG010004868">
    <property type="protein sequence ID" value="KAK3859925.1"/>
    <property type="molecule type" value="Genomic_DNA"/>
</dbReference>
<feature type="region of interest" description="Disordered" evidence="1">
    <location>
        <begin position="44"/>
        <end position="98"/>
    </location>
</feature>
<evidence type="ECO:0000313" key="4">
    <source>
        <dbReference type="Proteomes" id="UP001286313"/>
    </source>
</evidence>
<reference evidence="3" key="1">
    <citation type="submission" date="2023-10" db="EMBL/GenBank/DDBJ databases">
        <title>Genome assemblies of two species of porcelain crab, Petrolisthes cinctipes and Petrolisthes manimaculis (Anomura: Porcellanidae).</title>
        <authorList>
            <person name="Angst P."/>
        </authorList>
    </citation>
    <scope>NUCLEOTIDE SEQUENCE</scope>
    <source>
        <strain evidence="3">PB745_01</strain>
        <tissue evidence="3">Gill</tissue>
    </source>
</reference>
<evidence type="ECO:0000313" key="3">
    <source>
        <dbReference type="EMBL" id="KAK3859925.1"/>
    </source>
</evidence>
<evidence type="ECO:0000256" key="1">
    <source>
        <dbReference type="SAM" id="MobiDB-lite"/>
    </source>
</evidence>
<keyword evidence="4" id="KW-1185">Reference proteome</keyword>
<keyword evidence="2" id="KW-1133">Transmembrane helix</keyword>
<keyword evidence="2" id="KW-0472">Membrane</keyword>
<dbReference type="Proteomes" id="UP001286313">
    <property type="component" value="Unassembled WGS sequence"/>
</dbReference>
<dbReference type="AlphaFoldDB" id="A0AAE1ER94"/>
<accession>A0AAE1ER94</accession>
<comment type="caution">
    <text evidence="3">The sequence shown here is derived from an EMBL/GenBank/DDBJ whole genome shotgun (WGS) entry which is preliminary data.</text>
</comment>
<protein>
    <submittedName>
        <fullName evidence="3">Uncharacterized protein</fullName>
    </submittedName>
</protein>
<feature type="transmembrane region" description="Helical" evidence="2">
    <location>
        <begin position="12"/>
        <end position="33"/>
    </location>
</feature>
<sequence length="129" mass="14634">MPNTFVMKVLLWSITTGILFILAIMVGITCLLVHYNQNSFKDYYESQGGRRRERGHRSMDDPYMDPRTDVVRAHRPHVPGKRPPTPGDSQRSHTGSINEHIYDMPTCIEVTASHHSMSDSFTSDSPSKS</sequence>
<gene>
    <name evidence="3" type="ORF">Pcinc_033993</name>
</gene>
<feature type="compositionally biased region" description="Polar residues" evidence="1">
    <location>
        <begin position="87"/>
        <end position="97"/>
    </location>
</feature>
<name>A0AAE1ER94_PETCI</name>
<feature type="compositionally biased region" description="Basic and acidic residues" evidence="1">
    <location>
        <begin position="44"/>
        <end position="72"/>
    </location>
</feature>
<evidence type="ECO:0000256" key="2">
    <source>
        <dbReference type="SAM" id="Phobius"/>
    </source>
</evidence>
<keyword evidence="2" id="KW-0812">Transmembrane</keyword>